<dbReference type="CDD" id="cd18011">
    <property type="entry name" value="DEXDc_RapA"/>
    <property type="match status" value="1"/>
</dbReference>
<sequence>MTRNQAPLSPGDEVIHQRFGPGVIEFPKGTTAIVRFEHGLEECDAQVLKKLVGLESALSSNDWHSIREVVSKCQAAAIQSVNDSWGVFSRSRIALLPHQLWVCHRVSHRWPVRYLVADDVGLGKTIEAGLILWPLLSKGLVRRLLVLCPASLVEQWQYRLREMFDIRLSRYSTELDSNKGDFWNTHHQVVASLPTLRSDRNGRHDRMLDAEPWDLLIVDEAHHLNADESSGSTLGYKFVEDLLEKKKVESCVFFSGTPHRGKAYGFWSLMKLLRPDLFDPKQPDHKQIAALKEVMIRNNKSLVTNMKGEKLFKPVSVRSETYRYKPEEEYFYKLLTEFIAGGKAYASSLSAKEGRQVMLVLIAMQKLASSSVAAIRKALQGRLGRLIKTRTELQEAIRLSAIDKRALSAAEDSSSLLADQEGDLDLMLVEATLTLMEEEIPNLESLVQAASQVESETKIEKILDVLEGPYKERQVLFFTEYKATQSLLMTALMNQYGEYSVTFINGDEGLQDLLLPDGSLVTRRIRREDAADLFNSGKVRFLISTEAGGEGIDLQHRCHSLIHVDLPWNPMRLHQRVGRLNRYGQKHPVEVITLRNPETVESRIWDLLNAKLERITSALSVAMDDPEDLLQLVLGMSSTNILTEVFSDAALQNGVRLDQWFDEKTETLGGESVIDAVKSMVGNADKFDLSGLKEVPNVDLPHLQPFFEAMLIACRRRVARVNNGLTFKTPEEWLDEPGIRRKYDEMVFDRNVPTGNAEKVLGVGHKVFDKALKMAAEYPVSLAGSKSIEHSLIVFQVMDSITDQSGHIRRSIIGAECFKSGKCEVIRDWKVLERLNGIELVDADTAELSVVNETAKSQLGLAFSCVDDWIKTANLPFRVPTYRAIAAIISV</sequence>
<evidence type="ECO:0000256" key="4">
    <source>
        <dbReference type="ARBA" id="ARBA00022840"/>
    </source>
</evidence>
<evidence type="ECO:0000259" key="6">
    <source>
        <dbReference type="PROSITE" id="PS51194"/>
    </source>
</evidence>
<evidence type="ECO:0000256" key="3">
    <source>
        <dbReference type="ARBA" id="ARBA00022806"/>
    </source>
</evidence>
<evidence type="ECO:0000256" key="2">
    <source>
        <dbReference type="ARBA" id="ARBA00022801"/>
    </source>
</evidence>
<dbReference type="SMART" id="SM00487">
    <property type="entry name" value="DEXDc"/>
    <property type="match status" value="1"/>
</dbReference>
<dbReference type="InterPro" id="IPR000330">
    <property type="entry name" value="SNF2_N"/>
</dbReference>
<accession>A0A1H5VS18</accession>
<dbReference type="InterPro" id="IPR001650">
    <property type="entry name" value="Helicase_C-like"/>
</dbReference>
<dbReference type="SUPFAM" id="SSF52540">
    <property type="entry name" value="P-loop containing nucleoside triphosphate hydrolases"/>
    <property type="match status" value="2"/>
</dbReference>
<evidence type="ECO:0000256" key="1">
    <source>
        <dbReference type="ARBA" id="ARBA00022741"/>
    </source>
</evidence>
<dbReference type="InterPro" id="IPR057342">
    <property type="entry name" value="DEXDc_RapA"/>
</dbReference>
<evidence type="ECO:0000313" key="8">
    <source>
        <dbReference type="Proteomes" id="UP000236745"/>
    </source>
</evidence>
<dbReference type="InterPro" id="IPR014001">
    <property type="entry name" value="Helicase_ATP-bd"/>
</dbReference>
<dbReference type="Pfam" id="PF00271">
    <property type="entry name" value="Helicase_C"/>
    <property type="match status" value="1"/>
</dbReference>
<dbReference type="GO" id="GO:0016787">
    <property type="term" value="F:hydrolase activity"/>
    <property type="evidence" value="ECO:0007669"/>
    <property type="project" value="UniProtKB-KW"/>
</dbReference>
<evidence type="ECO:0000259" key="5">
    <source>
        <dbReference type="PROSITE" id="PS51192"/>
    </source>
</evidence>
<name>A0A1H5VS18_9GAMM</name>
<dbReference type="SMART" id="SM00490">
    <property type="entry name" value="HELICc"/>
    <property type="match status" value="1"/>
</dbReference>
<dbReference type="GO" id="GO:0004386">
    <property type="term" value="F:helicase activity"/>
    <property type="evidence" value="ECO:0007669"/>
    <property type="project" value="UniProtKB-KW"/>
</dbReference>
<dbReference type="Gene3D" id="3.40.50.10810">
    <property type="entry name" value="Tandem AAA-ATPase domain"/>
    <property type="match status" value="1"/>
</dbReference>
<keyword evidence="1" id="KW-0547">Nucleotide-binding</keyword>
<dbReference type="PANTHER" id="PTHR45766">
    <property type="entry name" value="DNA ANNEALING HELICASE AND ENDONUCLEASE ZRANB3 FAMILY MEMBER"/>
    <property type="match status" value="1"/>
</dbReference>
<dbReference type="PANTHER" id="PTHR45766:SF6">
    <property type="entry name" value="SWI_SNF-RELATED MATRIX-ASSOCIATED ACTIN-DEPENDENT REGULATOR OF CHROMATIN SUBFAMILY A-LIKE PROTEIN 1"/>
    <property type="match status" value="1"/>
</dbReference>
<dbReference type="InterPro" id="IPR027417">
    <property type="entry name" value="P-loop_NTPase"/>
</dbReference>
<dbReference type="RefSeq" id="WP_104001771.1">
    <property type="nucleotide sequence ID" value="NZ_FNVQ01000001.1"/>
</dbReference>
<dbReference type="Gene3D" id="3.40.50.300">
    <property type="entry name" value="P-loop containing nucleotide triphosphate hydrolases"/>
    <property type="match status" value="1"/>
</dbReference>
<reference evidence="7 8" key="1">
    <citation type="submission" date="2016-10" db="EMBL/GenBank/DDBJ databases">
        <authorList>
            <person name="de Groot N.N."/>
        </authorList>
    </citation>
    <scope>NUCLEOTIDE SEQUENCE [LARGE SCALE GENOMIC DNA]</scope>
    <source>
        <strain evidence="7 8">DSM 22012</strain>
    </source>
</reference>
<feature type="domain" description="Helicase ATP-binding" evidence="5">
    <location>
        <begin position="105"/>
        <end position="276"/>
    </location>
</feature>
<keyword evidence="8" id="KW-1185">Reference proteome</keyword>
<dbReference type="InterPro" id="IPR038718">
    <property type="entry name" value="SNF2-like_sf"/>
</dbReference>
<evidence type="ECO:0000313" key="7">
    <source>
        <dbReference type="EMBL" id="SEF89768.1"/>
    </source>
</evidence>
<dbReference type="OrthoDB" id="9814088at2"/>
<dbReference type="AlphaFoldDB" id="A0A1H5VS18"/>
<dbReference type="PROSITE" id="PS51192">
    <property type="entry name" value="HELICASE_ATP_BIND_1"/>
    <property type="match status" value="1"/>
</dbReference>
<organism evidence="7 8">
    <name type="scientific">Marinobacterium lutimaris</name>
    <dbReference type="NCBI Taxonomy" id="568106"/>
    <lineage>
        <taxon>Bacteria</taxon>
        <taxon>Pseudomonadati</taxon>
        <taxon>Pseudomonadota</taxon>
        <taxon>Gammaproteobacteria</taxon>
        <taxon>Oceanospirillales</taxon>
        <taxon>Oceanospirillaceae</taxon>
        <taxon>Marinobacterium</taxon>
    </lineage>
</organism>
<dbReference type="PROSITE" id="PS51194">
    <property type="entry name" value="HELICASE_CTER"/>
    <property type="match status" value="1"/>
</dbReference>
<dbReference type="EMBL" id="FNVQ01000001">
    <property type="protein sequence ID" value="SEF89768.1"/>
    <property type="molecule type" value="Genomic_DNA"/>
</dbReference>
<dbReference type="Pfam" id="PF00176">
    <property type="entry name" value="SNF2-rel_dom"/>
    <property type="match status" value="1"/>
</dbReference>
<feature type="domain" description="Helicase C-terminal" evidence="6">
    <location>
        <begin position="458"/>
        <end position="627"/>
    </location>
</feature>
<dbReference type="InterPro" id="IPR049730">
    <property type="entry name" value="SNF2/RAD54-like_C"/>
</dbReference>
<gene>
    <name evidence="7" type="ORF">SAMN05444390_101815</name>
</gene>
<keyword evidence="2" id="KW-0378">Hydrolase</keyword>
<keyword evidence="3" id="KW-0347">Helicase</keyword>
<dbReference type="Proteomes" id="UP000236745">
    <property type="component" value="Unassembled WGS sequence"/>
</dbReference>
<protein>
    <submittedName>
        <fullName evidence="7">SNF2 family N-terminal domain-containing protein</fullName>
    </submittedName>
</protein>
<dbReference type="CDD" id="cd18793">
    <property type="entry name" value="SF2_C_SNF"/>
    <property type="match status" value="1"/>
</dbReference>
<proteinExistence type="predicted"/>
<keyword evidence="4" id="KW-0067">ATP-binding</keyword>
<dbReference type="GO" id="GO:0005524">
    <property type="term" value="F:ATP binding"/>
    <property type="evidence" value="ECO:0007669"/>
    <property type="project" value="UniProtKB-KW"/>
</dbReference>